<sequence length="263" mass="28095">MRGFKSMSSAKANLRGIEAIRPILGGKVTAQSAERGQAESRVVGAKNQILKLMNQKLPIPLDNLIVCTHCDAVFTLERPQAGQKASCARCGAVLISPRRKAGLQIIAVSLAIAILIIGATVFPFLSISAAGTTNSVSILDAALAFSEGPLVFLTLTTAALIIFVPLARALLTIYVLVPIVLDYPPARGATQAFRLSEALRPWSMAEIFVLGCAVALVKISDLADVAFGPAFWMFSSLVVLVVVQENFICRWSVWKSLDKTQAS</sequence>
<keyword evidence="3" id="KW-1185">Reference proteome</keyword>
<dbReference type="EMBL" id="FOYO01000001">
    <property type="protein sequence ID" value="SFR32555.1"/>
    <property type="molecule type" value="Genomic_DNA"/>
</dbReference>
<dbReference type="Pfam" id="PF04403">
    <property type="entry name" value="PqiA"/>
    <property type="match status" value="1"/>
</dbReference>
<proteinExistence type="predicted"/>
<dbReference type="AlphaFoldDB" id="A0A1I6FRH5"/>
<feature type="transmembrane region" description="Helical" evidence="1">
    <location>
        <begin position="105"/>
        <end position="130"/>
    </location>
</feature>
<evidence type="ECO:0000256" key="1">
    <source>
        <dbReference type="SAM" id="Phobius"/>
    </source>
</evidence>
<dbReference type="Proteomes" id="UP000199658">
    <property type="component" value="Unassembled WGS sequence"/>
</dbReference>
<protein>
    <submittedName>
        <fullName evidence="2">Paraquat-inducible protein A</fullName>
    </submittedName>
</protein>
<evidence type="ECO:0000313" key="2">
    <source>
        <dbReference type="EMBL" id="SFR32555.1"/>
    </source>
</evidence>
<keyword evidence="1" id="KW-0812">Transmembrane</keyword>
<name>A0A1I6FRH5_9RHOB</name>
<organism evidence="2 3">
    <name type="scientific">Litoreibacter janthinus</name>
    <dbReference type="NCBI Taxonomy" id="670154"/>
    <lineage>
        <taxon>Bacteria</taxon>
        <taxon>Pseudomonadati</taxon>
        <taxon>Pseudomonadota</taxon>
        <taxon>Alphaproteobacteria</taxon>
        <taxon>Rhodobacterales</taxon>
        <taxon>Roseobacteraceae</taxon>
        <taxon>Litoreibacter</taxon>
    </lineage>
</organism>
<evidence type="ECO:0000313" key="3">
    <source>
        <dbReference type="Proteomes" id="UP000199658"/>
    </source>
</evidence>
<accession>A0A1I6FRH5</accession>
<feature type="transmembrane region" description="Helical" evidence="1">
    <location>
        <begin position="202"/>
        <end position="219"/>
    </location>
</feature>
<feature type="transmembrane region" description="Helical" evidence="1">
    <location>
        <begin position="225"/>
        <end position="243"/>
    </location>
</feature>
<keyword evidence="1" id="KW-0472">Membrane</keyword>
<feature type="transmembrane region" description="Helical" evidence="1">
    <location>
        <begin position="150"/>
        <end position="181"/>
    </location>
</feature>
<dbReference type="STRING" id="670154.SAMN04488002_0155"/>
<keyword evidence="1" id="KW-1133">Transmembrane helix</keyword>
<reference evidence="3" key="1">
    <citation type="submission" date="2016-10" db="EMBL/GenBank/DDBJ databases">
        <authorList>
            <person name="Varghese N."/>
            <person name="Submissions S."/>
        </authorList>
    </citation>
    <scope>NUCLEOTIDE SEQUENCE [LARGE SCALE GENOMIC DNA]</scope>
    <source>
        <strain evidence="3">DSM 26921</strain>
    </source>
</reference>
<dbReference type="InterPro" id="IPR007498">
    <property type="entry name" value="PqiA-like"/>
</dbReference>
<gene>
    <name evidence="2" type="ORF">SAMN04488002_0155</name>
</gene>